<dbReference type="OrthoDB" id="9787541at2"/>
<feature type="transmembrane region" description="Helical" evidence="8">
    <location>
        <begin position="208"/>
        <end position="230"/>
    </location>
</feature>
<evidence type="ECO:0000256" key="6">
    <source>
        <dbReference type="ARBA" id="ARBA00022989"/>
    </source>
</evidence>
<keyword evidence="4" id="KW-1003">Cell membrane</keyword>
<keyword evidence="7 8" id="KW-0472">Membrane</keyword>
<evidence type="ECO:0000313" key="10">
    <source>
        <dbReference type="EMBL" id="SEQ18349.1"/>
    </source>
</evidence>
<dbReference type="PROSITE" id="PS50928">
    <property type="entry name" value="ABC_TM1"/>
    <property type="match status" value="1"/>
</dbReference>
<name>A0A1H9DXY6_9HYPH</name>
<keyword evidence="11" id="KW-1185">Reference proteome</keyword>
<keyword evidence="3 8" id="KW-0813">Transport</keyword>
<evidence type="ECO:0000256" key="3">
    <source>
        <dbReference type="ARBA" id="ARBA00022448"/>
    </source>
</evidence>
<feature type="domain" description="ABC transmembrane type-1" evidence="9">
    <location>
        <begin position="75"/>
        <end position="291"/>
    </location>
</feature>
<evidence type="ECO:0000256" key="2">
    <source>
        <dbReference type="ARBA" id="ARBA00009306"/>
    </source>
</evidence>
<accession>A0A1H9DXY6</accession>
<comment type="similarity">
    <text evidence="2 8">Belongs to the binding-protein-dependent transport system permease family.</text>
</comment>
<gene>
    <name evidence="10" type="ORF">SAMN05216548_1039</name>
</gene>
<sequence>MSITSATPGASRARLVYALFLALPVLLFAVFYLLPVAETILTSFQKWNGLSAHRTWVGLRNYTALFGQERFLHSLINNIKWLIFYLLAPPSLGLALALLLNREIRGETIFKVIFFLPYAIPPVAVASMWRWLYEPSHGLITVVMQSLGLGALAQNWLGNPAIVTYAIMGAALWWTAGFSFIVFSAGLRNLPSECIEAARLDGGNAWQIFWRVTFPLLWPSTIIVLGLSAVDAMRIFDIVWAMTNGGPAYASDVLATQMYDVAFGRLNMGQASAIAVTLLVMAAVFILPYITYMARHVERTEA</sequence>
<feature type="transmembrane region" description="Helical" evidence="8">
    <location>
        <begin position="112"/>
        <end position="132"/>
    </location>
</feature>
<protein>
    <submittedName>
        <fullName evidence="10">Carbohydrate ABC transporter membrane protein 1, CUT1 family</fullName>
    </submittedName>
</protein>
<evidence type="ECO:0000256" key="5">
    <source>
        <dbReference type="ARBA" id="ARBA00022692"/>
    </source>
</evidence>
<dbReference type="Proteomes" id="UP000199647">
    <property type="component" value="Unassembled WGS sequence"/>
</dbReference>
<feature type="transmembrane region" description="Helical" evidence="8">
    <location>
        <begin position="268"/>
        <end position="290"/>
    </location>
</feature>
<evidence type="ECO:0000259" key="9">
    <source>
        <dbReference type="PROSITE" id="PS50928"/>
    </source>
</evidence>
<feature type="transmembrane region" description="Helical" evidence="8">
    <location>
        <begin position="15"/>
        <end position="34"/>
    </location>
</feature>
<organism evidence="10 11">
    <name type="scientific">Faunimonas pinastri</name>
    <dbReference type="NCBI Taxonomy" id="1855383"/>
    <lineage>
        <taxon>Bacteria</taxon>
        <taxon>Pseudomonadati</taxon>
        <taxon>Pseudomonadota</taxon>
        <taxon>Alphaproteobacteria</taxon>
        <taxon>Hyphomicrobiales</taxon>
        <taxon>Afifellaceae</taxon>
        <taxon>Faunimonas</taxon>
    </lineage>
</organism>
<dbReference type="SUPFAM" id="SSF161098">
    <property type="entry name" value="MetI-like"/>
    <property type="match status" value="1"/>
</dbReference>
<feature type="transmembrane region" description="Helical" evidence="8">
    <location>
        <begin position="81"/>
        <end position="100"/>
    </location>
</feature>
<dbReference type="GO" id="GO:0005886">
    <property type="term" value="C:plasma membrane"/>
    <property type="evidence" value="ECO:0007669"/>
    <property type="project" value="UniProtKB-SubCell"/>
</dbReference>
<evidence type="ECO:0000256" key="4">
    <source>
        <dbReference type="ARBA" id="ARBA00022475"/>
    </source>
</evidence>
<reference evidence="10 11" key="1">
    <citation type="submission" date="2016-10" db="EMBL/GenBank/DDBJ databases">
        <authorList>
            <person name="de Groot N.N."/>
        </authorList>
    </citation>
    <scope>NUCLEOTIDE SEQUENCE [LARGE SCALE GENOMIC DNA]</scope>
    <source>
        <strain evidence="10 11">A52C2</strain>
    </source>
</reference>
<dbReference type="InterPro" id="IPR050809">
    <property type="entry name" value="UgpAE/MalFG_permease"/>
</dbReference>
<dbReference type="PANTHER" id="PTHR43227:SF8">
    <property type="entry name" value="DIACETYLCHITOBIOSE UPTAKE SYSTEM PERMEASE PROTEIN DASB"/>
    <property type="match status" value="1"/>
</dbReference>
<dbReference type="Pfam" id="PF00528">
    <property type="entry name" value="BPD_transp_1"/>
    <property type="match status" value="1"/>
</dbReference>
<evidence type="ECO:0000256" key="1">
    <source>
        <dbReference type="ARBA" id="ARBA00004651"/>
    </source>
</evidence>
<keyword evidence="6 8" id="KW-1133">Transmembrane helix</keyword>
<dbReference type="STRING" id="1855383.SAMN05216548_1039"/>
<comment type="subcellular location">
    <subcellularLocation>
        <location evidence="1 8">Cell membrane</location>
        <topology evidence="1 8">Multi-pass membrane protein</topology>
    </subcellularLocation>
</comment>
<evidence type="ECO:0000313" key="11">
    <source>
        <dbReference type="Proteomes" id="UP000199647"/>
    </source>
</evidence>
<dbReference type="RefSeq" id="WP_092495637.1">
    <property type="nucleotide sequence ID" value="NZ_FOFG01000003.1"/>
</dbReference>
<dbReference type="InterPro" id="IPR000515">
    <property type="entry name" value="MetI-like"/>
</dbReference>
<dbReference type="PANTHER" id="PTHR43227">
    <property type="entry name" value="BLL4140 PROTEIN"/>
    <property type="match status" value="1"/>
</dbReference>
<dbReference type="Gene3D" id="1.10.3720.10">
    <property type="entry name" value="MetI-like"/>
    <property type="match status" value="1"/>
</dbReference>
<dbReference type="CDD" id="cd06261">
    <property type="entry name" value="TM_PBP2"/>
    <property type="match status" value="1"/>
</dbReference>
<dbReference type="AlphaFoldDB" id="A0A1H9DXY6"/>
<dbReference type="InterPro" id="IPR035906">
    <property type="entry name" value="MetI-like_sf"/>
</dbReference>
<keyword evidence="5 8" id="KW-0812">Transmembrane</keyword>
<feature type="transmembrane region" description="Helical" evidence="8">
    <location>
        <begin position="162"/>
        <end position="187"/>
    </location>
</feature>
<evidence type="ECO:0000256" key="7">
    <source>
        <dbReference type="ARBA" id="ARBA00023136"/>
    </source>
</evidence>
<evidence type="ECO:0000256" key="8">
    <source>
        <dbReference type="RuleBase" id="RU363032"/>
    </source>
</evidence>
<dbReference type="GO" id="GO:0055085">
    <property type="term" value="P:transmembrane transport"/>
    <property type="evidence" value="ECO:0007669"/>
    <property type="project" value="InterPro"/>
</dbReference>
<dbReference type="EMBL" id="FOFG01000003">
    <property type="protein sequence ID" value="SEQ18349.1"/>
    <property type="molecule type" value="Genomic_DNA"/>
</dbReference>
<proteinExistence type="inferred from homology"/>